<dbReference type="InterPro" id="IPR039569">
    <property type="entry name" value="FAS1-like_DH_region"/>
</dbReference>
<dbReference type="RefSeq" id="WP_089995236.1">
    <property type="nucleotide sequence ID" value="NZ_FOIZ01000002.1"/>
</dbReference>
<dbReference type="Gene3D" id="3.10.129.10">
    <property type="entry name" value="Hotdog Thioesterase"/>
    <property type="match status" value="2"/>
</dbReference>
<evidence type="ECO:0000313" key="3">
    <source>
        <dbReference type="Proteomes" id="UP000199167"/>
    </source>
</evidence>
<dbReference type="PANTHER" id="PTHR28152">
    <property type="entry name" value="HYDROXYACYL-THIOESTER DEHYDRATASE TYPE 2, MITOCHONDRIAL"/>
    <property type="match status" value="1"/>
</dbReference>
<dbReference type="STRING" id="364200.SAMN04488515_2496"/>
<dbReference type="GO" id="GO:0019171">
    <property type="term" value="F:(3R)-hydroxyacyl-[acyl-carrier-protein] dehydratase activity"/>
    <property type="evidence" value="ECO:0007669"/>
    <property type="project" value="TreeGrafter"/>
</dbReference>
<dbReference type="EMBL" id="FOIZ01000002">
    <property type="protein sequence ID" value="SEW38663.1"/>
    <property type="molecule type" value="Genomic_DNA"/>
</dbReference>
<reference evidence="2 3" key="1">
    <citation type="submission" date="2016-10" db="EMBL/GenBank/DDBJ databases">
        <authorList>
            <person name="de Groot N.N."/>
        </authorList>
    </citation>
    <scope>NUCLEOTIDE SEQUENCE [LARGE SCALE GENOMIC DNA]</scope>
    <source>
        <strain evidence="2 3">DSM 17925</strain>
    </source>
</reference>
<accession>A0A1I0REK9</accession>
<evidence type="ECO:0000313" key="2">
    <source>
        <dbReference type="EMBL" id="SEW38663.1"/>
    </source>
</evidence>
<dbReference type="AlphaFoldDB" id="A0A1I0REK9"/>
<protein>
    <submittedName>
        <fullName evidence="2">3-methylfumaryl-CoA hydratase</fullName>
    </submittedName>
</protein>
<sequence length="261" mass="29373">MSDHTRIETDVMDVARARALQATLGQMPTIEFGHRLPPFFHQIYFWDAQTPDKLGRDGHPAVGGFIPDMGLPRRMWAAGKLVFHRPLFAGARAERASHIENVVRKDGRSGPLAFVRVRHDIRQRASLVLSEWQELVYRPDEITTMTEPPTAPTGESAAETVRYDATQLFRYSALTFNGHRIHYDVDYARNVEGYDGLVVHGPLHAHMLMGLAERQQGDLTEFTYRATSPVIAGEEVTYCWKDGAVWARGANGRLCMSGQAR</sequence>
<keyword evidence="3" id="KW-1185">Reference proteome</keyword>
<feature type="domain" description="FAS1-like dehydratase" evidence="1">
    <location>
        <begin position="68"/>
        <end position="125"/>
    </location>
</feature>
<proteinExistence type="predicted"/>
<name>A0A1I0REK9_9RHOB</name>
<dbReference type="InterPro" id="IPR029069">
    <property type="entry name" value="HotDog_dom_sf"/>
</dbReference>
<dbReference type="OrthoDB" id="7183822at2"/>
<dbReference type="Pfam" id="PF13452">
    <property type="entry name" value="FAS1_DH_region"/>
    <property type="match status" value="1"/>
</dbReference>
<dbReference type="InterPro" id="IPR052741">
    <property type="entry name" value="Mitochondrial_HTD2"/>
</dbReference>
<gene>
    <name evidence="2" type="ORF">SAMN04488515_2496</name>
</gene>
<dbReference type="PANTHER" id="PTHR28152:SF1">
    <property type="entry name" value="HYDROXYACYL-THIOESTER DEHYDRATASE TYPE 2, MITOCHONDRIAL"/>
    <property type="match status" value="1"/>
</dbReference>
<dbReference type="Proteomes" id="UP000199167">
    <property type="component" value="Unassembled WGS sequence"/>
</dbReference>
<organism evidence="2 3">
    <name type="scientific">Cognatiyoonia koreensis</name>
    <dbReference type="NCBI Taxonomy" id="364200"/>
    <lineage>
        <taxon>Bacteria</taxon>
        <taxon>Pseudomonadati</taxon>
        <taxon>Pseudomonadota</taxon>
        <taxon>Alphaproteobacteria</taxon>
        <taxon>Rhodobacterales</taxon>
        <taxon>Paracoccaceae</taxon>
        <taxon>Cognatiyoonia</taxon>
    </lineage>
</organism>
<evidence type="ECO:0000259" key="1">
    <source>
        <dbReference type="Pfam" id="PF13452"/>
    </source>
</evidence>
<dbReference type="SUPFAM" id="SSF54637">
    <property type="entry name" value="Thioesterase/thiol ester dehydrase-isomerase"/>
    <property type="match status" value="2"/>
</dbReference>